<protein>
    <submittedName>
        <fullName evidence="1">Uncharacterized protein</fullName>
    </submittedName>
</protein>
<evidence type="ECO:0000313" key="1">
    <source>
        <dbReference type="EMBL" id="RMX39627.1"/>
    </source>
</evidence>
<sequence>MAFSVSRATIRSSRACKHDCVGSCMKWKRFLPSTNFPTSAHDPSAVDPLAQAFYFHGSCSPSALVQSESHFCRKDTQTSASNAL</sequence>
<name>A0A3M6TDW0_POCDA</name>
<comment type="caution">
    <text evidence="1">The sequence shown here is derived from an EMBL/GenBank/DDBJ whole genome shotgun (WGS) entry which is preliminary data.</text>
</comment>
<dbReference type="Proteomes" id="UP000275408">
    <property type="component" value="Unassembled WGS sequence"/>
</dbReference>
<dbReference type="EMBL" id="RCHS01003794">
    <property type="protein sequence ID" value="RMX39627.1"/>
    <property type="molecule type" value="Genomic_DNA"/>
</dbReference>
<dbReference type="AlphaFoldDB" id="A0A3M6TDW0"/>
<proteinExistence type="predicted"/>
<reference evidence="1 2" key="1">
    <citation type="journal article" date="2018" name="Sci. Rep.">
        <title>Comparative analysis of the Pocillopora damicornis genome highlights role of immune system in coral evolution.</title>
        <authorList>
            <person name="Cunning R."/>
            <person name="Bay R.A."/>
            <person name="Gillette P."/>
            <person name="Baker A.C."/>
            <person name="Traylor-Knowles N."/>
        </authorList>
    </citation>
    <scope>NUCLEOTIDE SEQUENCE [LARGE SCALE GENOMIC DNA]</scope>
    <source>
        <strain evidence="1">RSMAS</strain>
        <tissue evidence="1">Whole animal</tissue>
    </source>
</reference>
<accession>A0A3M6TDW0</accession>
<keyword evidence="2" id="KW-1185">Reference proteome</keyword>
<organism evidence="1 2">
    <name type="scientific">Pocillopora damicornis</name>
    <name type="common">Cauliflower coral</name>
    <name type="synonym">Millepora damicornis</name>
    <dbReference type="NCBI Taxonomy" id="46731"/>
    <lineage>
        <taxon>Eukaryota</taxon>
        <taxon>Metazoa</taxon>
        <taxon>Cnidaria</taxon>
        <taxon>Anthozoa</taxon>
        <taxon>Hexacorallia</taxon>
        <taxon>Scleractinia</taxon>
        <taxon>Astrocoeniina</taxon>
        <taxon>Pocilloporidae</taxon>
        <taxon>Pocillopora</taxon>
    </lineage>
</organism>
<gene>
    <name evidence="1" type="ORF">pdam_00004032</name>
</gene>
<evidence type="ECO:0000313" key="2">
    <source>
        <dbReference type="Proteomes" id="UP000275408"/>
    </source>
</evidence>